<evidence type="ECO:0000256" key="1">
    <source>
        <dbReference type="ARBA" id="ARBA00023268"/>
    </source>
</evidence>
<feature type="region of interest" description="Disordered" evidence="2">
    <location>
        <begin position="17"/>
        <end position="36"/>
    </location>
</feature>
<feature type="domain" description="Integrase catalytic" evidence="3">
    <location>
        <begin position="722"/>
        <end position="900"/>
    </location>
</feature>
<reference evidence="4" key="1">
    <citation type="journal article" date="2019" name="Sci. Rep.">
        <title>Draft genome of Tanacetum cinerariifolium, the natural source of mosquito coil.</title>
        <authorList>
            <person name="Yamashiro T."/>
            <person name="Shiraishi A."/>
            <person name="Satake H."/>
            <person name="Nakayama K."/>
        </authorList>
    </citation>
    <scope>NUCLEOTIDE SEQUENCE</scope>
</reference>
<dbReference type="SUPFAM" id="SSF53098">
    <property type="entry name" value="Ribonuclease H-like"/>
    <property type="match status" value="1"/>
</dbReference>
<evidence type="ECO:0000259" key="3">
    <source>
        <dbReference type="PROSITE" id="PS50994"/>
    </source>
</evidence>
<dbReference type="InterPro" id="IPR025724">
    <property type="entry name" value="GAG-pre-integrase_dom"/>
</dbReference>
<name>A0A699GVQ0_TANCI</name>
<dbReference type="PROSITE" id="PS50994">
    <property type="entry name" value="INTEGRASE"/>
    <property type="match status" value="1"/>
</dbReference>
<dbReference type="Gene3D" id="3.30.70.270">
    <property type="match status" value="2"/>
</dbReference>
<feature type="region of interest" description="Disordered" evidence="2">
    <location>
        <begin position="912"/>
        <end position="970"/>
    </location>
</feature>
<feature type="region of interest" description="Disordered" evidence="2">
    <location>
        <begin position="476"/>
        <end position="527"/>
    </location>
</feature>
<dbReference type="Pfam" id="PF17921">
    <property type="entry name" value="Integrase_H2C2"/>
    <property type="match status" value="1"/>
</dbReference>
<dbReference type="Pfam" id="PF13976">
    <property type="entry name" value="gag_pre-integrs"/>
    <property type="match status" value="1"/>
</dbReference>
<dbReference type="GO" id="GO:0003824">
    <property type="term" value="F:catalytic activity"/>
    <property type="evidence" value="ECO:0007669"/>
    <property type="project" value="UniProtKB-KW"/>
</dbReference>
<dbReference type="PANTHER" id="PTHR37984">
    <property type="entry name" value="PROTEIN CBG26694"/>
    <property type="match status" value="1"/>
</dbReference>
<dbReference type="Gene3D" id="3.10.10.10">
    <property type="entry name" value="HIV Type 1 Reverse Transcriptase, subunit A, domain 1"/>
    <property type="match status" value="1"/>
</dbReference>
<dbReference type="GO" id="GO:0015074">
    <property type="term" value="P:DNA integration"/>
    <property type="evidence" value="ECO:0007669"/>
    <property type="project" value="InterPro"/>
</dbReference>
<dbReference type="InterPro" id="IPR041588">
    <property type="entry name" value="Integrase_H2C2"/>
</dbReference>
<dbReference type="EMBL" id="BKCJ010067249">
    <property type="protein sequence ID" value="GEW64266.1"/>
    <property type="molecule type" value="Genomic_DNA"/>
</dbReference>
<sequence>MALALMAKAFKLNYSTPTNNNQRISSNPRNRQIAQPGMNMGQDRQMQMVGGNGENQFRQYAGQNVRNLNGYNAVQNVRNQVVPRNANQNPNRNGNLIAARTEGNAARHNENQIRDVAYLQTQLLIAQKEEAGIQLRAEEFDLMAAAADLDEIEEVNSNCILMENLQQASTSGTQTDKAPVYDSDVSVEYTELLEPIPESHQVPQNDNDLISEVTCVEQSGGTVEQHPVNAEETRALYDSLYHNLAIEVEKVNTEEAKFVGDFKSLVKEADESLAQQKTIKLEIERLLRAVFSQDIMSVVQNASVFDTSNLQPELEQFQVLNYAKENAHLKITYKNLFDTISMTRTQTKTIISSLQHKLHDSIYENAKLRAQLFKKIYVQKDNTRGTSTNTKFAKQSILGKPPKLGETHALSKPVTLNSIPTPQELKVVNYDKVIAPGMFRINSFKTSREEKHVPNKDRASVRTKLIIVSQPPVFTKKDVNSDSNGLSSTGVDNTKTRRTQPTSSTKNDRVPSTSKSSCNKNKGVEVEEHHRNLLLSKNEKHMSSACNNVKLGSQNVISKVVCAMCKQCLISVNHAICLLNHVNGKYSRGKKQKANVLIKEKQKKQQPKVTKTKKVGFIERLATPKSSKPRFFLRWSPIGRLFDLKGKIIASSESESQSDCSSGDNASRASSTKSWLWHHRLFHLNFDTINDLAKNDLVSGLPKFKYHKEYLCPSCEQGKSKRASHPPKSVLNSRQRLHLLHMDLCGLMRIVSINGKRYVLVIVDDYSRYTWVQFLISKDEAPEVIKTFLKRITILLQSPVIIIRTDNDIGKLGAKGDIGFFIGYSADSCAYRIYNRRIKKIMETINVSFDELLAMSFEQRSSKPRLQSMTSGQISSGLDLTYAPSTITTQQPTEGELDLLFEAMYDDYIGGQPSAASRTNSAAQAHQVHQTSTTSTSITETAPTPTISSSEATNAAESSSTQNVDPSNMHTFFQTYPHKFQWTKDHPLEQVIGEPSRPVLTRNQLRSDDNISPLTLKWIFKNKHDEEQTVIRNKSCLVVRGYRQEEGLDFKESFAPVARMEAIRIFLAYVAHKSFTVFQMDIKTAWYDKRRRQAPKAWYDELSTFLLQNNFFKGTIDLTLFIRRFDNDILVSNYVLEILKKYGMESCDPVGTPMEIKHKLDLDQNGTPIDATKYRSMIGALTYLTSSRPNIVHATCLCARYQDSGFKLTGFSYADYAECKDTEYFRWSSILRIRQRCYNLIPVESRFKTPCSIVKDKYMMKAQDEMLRLQGLCSNTLTGVTYTEDEIMAIVCEGKQRGHIPGVRRVLPGQGTIIPPPSQSMHFVNIARLKKREKRFTKQVNMFMRENSVSYLFLVSYISVTMVVSTRNNTGTSNDTLLVLDHETRRFLVETFTGSPQLNHSRMAKIEFPKFSDDDVKGWVCRCEQFFLLEQTSDADKVTLISIHLYDKALFWHRQFVRIHGTNVSWEVYKIAIFVRVEINEDHAVSLFMGGLPTEIEIGVMMFKPNTLADAYCLTNIQEATLNAVKKKVQNRRLSQKEYAKKRANNLCFYCDQKYVSRHKCSGQLYSLVLMPEYEIEGEFLEEDETVRDNGLVDLQAPLISLNALTGVNNFKTLRVTDVMLLPLGGCDMVLGIQWLATLGDIRFNFHEMRMDFKYNNKRLNKQTIKDKFPIPIIEELIDELHGLQLFTKLDLSTYKFEATKRFLGLTGYYRRFIQGYANIIKPLTQLLKRNNFIWFDDSQTTFEQLKQAMVRAPVLKLPDFSKESTLETDALGVGLRAVLLQEGHPITFLNKTLSSKHKLMSTYKKEFLAIVYVLEKWRGYLLDRHFKIKTNYFSLKYLLDQRISTRTQLKWIPKLMGFNNEIQYKKGVENVISDALSSLQSFSELFSLVSSSLTTKIYKKFQATWETDEKLQKIIAKLQQGGHLGVRTTTNKIYSVFFGKKLRKHVKQMVLECDICQSTPYEIVYGQSPPVYVPYVGGESKVESVDRSLKAREEVVDVCKFHLKRAHNRMKYQADKHRTYRELVVGHWVYLKL</sequence>
<accession>A0A699GVQ0</accession>
<dbReference type="InterPro" id="IPR012337">
    <property type="entry name" value="RNaseH-like_sf"/>
</dbReference>
<evidence type="ECO:0000313" key="4">
    <source>
        <dbReference type="EMBL" id="GEW64266.1"/>
    </source>
</evidence>
<organism evidence="4">
    <name type="scientific">Tanacetum cinerariifolium</name>
    <name type="common">Dalmatian daisy</name>
    <name type="synonym">Chrysanthemum cinerariifolium</name>
    <dbReference type="NCBI Taxonomy" id="118510"/>
    <lineage>
        <taxon>Eukaryota</taxon>
        <taxon>Viridiplantae</taxon>
        <taxon>Streptophyta</taxon>
        <taxon>Embryophyta</taxon>
        <taxon>Tracheophyta</taxon>
        <taxon>Spermatophyta</taxon>
        <taxon>Magnoliopsida</taxon>
        <taxon>eudicotyledons</taxon>
        <taxon>Gunneridae</taxon>
        <taxon>Pentapetalae</taxon>
        <taxon>asterids</taxon>
        <taxon>campanulids</taxon>
        <taxon>Asterales</taxon>
        <taxon>Asteraceae</taxon>
        <taxon>Asteroideae</taxon>
        <taxon>Anthemideae</taxon>
        <taxon>Anthemidinae</taxon>
        <taxon>Tanacetum</taxon>
    </lineage>
</organism>
<proteinExistence type="predicted"/>
<gene>
    <name evidence="4" type="ORF">Tci_236242</name>
</gene>
<dbReference type="InterPro" id="IPR043128">
    <property type="entry name" value="Rev_trsase/Diguanyl_cyclase"/>
</dbReference>
<feature type="compositionally biased region" description="Low complexity" evidence="2">
    <location>
        <begin position="931"/>
        <end position="961"/>
    </location>
</feature>
<evidence type="ECO:0000256" key="2">
    <source>
        <dbReference type="SAM" id="MobiDB-lite"/>
    </source>
</evidence>
<dbReference type="CDD" id="cd09274">
    <property type="entry name" value="RNase_HI_RT_Ty3"/>
    <property type="match status" value="1"/>
</dbReference>
<dbReference type="Gene3D" id="1.10.340.70">
    <property type="match status" value="1"/>
</dbReference>
<dbReference type="Gene3D" id="3.30.420.10">
    <property type="entry name" value="Ribonuclease H-like superfamily/Ribonuclease H"/>
    <property type="match status" value="1"/>
</dbReference>
<dbReference type="Pfam" id="PF25597">
    <property type="entry name" value="SH3_retrovirus"/>
    <property type="match status" value="1"/>
</dbReference>
<dbReference type="FunFam" id="3.30.70.270:FF:000020">
    <property type="entry name" value="Transposon Tf2-6 polyprotein-like Protein"/>
    <property type="match status" value="1"/>
</dbReference>
<dbReference type="PANTHER" id="PTHR37984:SF5">
    <property type="entry name" value="PROTEIN NYNRIN-LIKE"/>
    <property type="match status" value="1"/>
</dbReference>
<dbReference type="Pfam" id="PF07727">
    <property type="entry name" value="RVT_2"/>
    <property type="match status" value="1"/>
</dbReference>
<protein>
    <submittedName>
        <fullName evidence="4">Putative mitochondrial protein</fullName>
    </submittedName>
</protein>
<feature type="compositionally biased region" description="Polar residues" evidence="2">
    <location>
        <begin position="481"/>
        <end position="520"/>
    </location>
</feature>
<feature type="compositionally biased region" description="Polar residues" evidence="2">
    <location>
        <begin position="17"/>
        <end position="33"/>
    </location>
</feature>
<dbReference type="InterPro" id="IPR043502">
    <property type="entry name" value="DNA/RNA_pol_sf"/>
</dbReference>
<comment type="caution">
    <text evidence="4">The sequence shown here is derived from an EMBL/GenBank/DDBJ whole genome shotgun (WGS) entry which is preliminary data.</text>
</comment>
<keyword evidence="1" id="KW-0511">Multifunctional enzyme</keyword>
<dbReference type="SUPFAM" id="SSF56672">
    <property type="entry name" value="DNA/RNA polymerases"/>
    <property type="match status" value="1"/>
</dbReference>
<dbReference type="Pfam" id="PF17919">
    <property type="entry name" value="RT_RNaseH_2"/>
    <property type="match status" value="1"/>
</dbReference>
<dbReference type="InterPro" id="IPR057670">
    <property type="entry name" value="SH3_retrovirus"/>
</dbReference>
<dbReference type="InterPro" id="IPR001584">
    <property type="entry name" value="Integrase_cat-core"/>
</dbReference>
<feature type="compositionally biased region" description="Polar residues" evidence="2">
    <location>
        <begin position="914"/>
        <end position="930"/>
    </location>
</feature>
<dbReference type="InterPro" id="IPR050951">
    <property type="entry name" value="Retrovirus_Pol_polyprotein"/>
</dbReference>
<dbReference type="InterPro" id="IPR013103">
    <property type="entry name" value="RVT_2"/>
</dbReference>
<dbReference type="GO" id="GO:0003676">
    <property type="term" value="F:nucleic acid binding"/>
    <property type="evidence" value="ECO:0007669"/>
    <property type="project" value="InterPro"/>
</dbReference>
<dbReference type="InterPro" id="IPR036397">
    <property type="entry name" value="RNaseH_sf"/>
</dbReference>
<dbReference type="InterPro" id="IPR041577">
    <property type="entry name" value="RT_RNaseH_2"/>
</dbReference>